<dbReference type="PANTHER" id="PTHR38011:SF2">
    <property type="entry name" value="BIFUNCTIONAL DEAMINASE-REDUCTASE DOMAIN PROTEIN"/>
    <property type="match status" value="1"/>
</dbReference>
<reference evidence="2 3" key="1">
    <citation type="submission" date="2019-03" db="EMBL/GenBank/DDBJ databases">
        <title>Draft genome sequences of novel Actinobacteria.</title>
        <authorList>
            <person name="Sahin N."/>
            <person name="Ay H."/>
            <person name="Saygin H."/>
        </authorList>
    </citation>
    <scope>NUCLEOTIDE SEQUENCE [LARGE SCALE GENOMIC DNA]</scope>
    <source>
        <strain evidence="2 3">JCM 30547</strain>
    </source>
</reference>
<dbReference type="Proteomes" id="UP000295075">
    <property type="component" value="Unassembled WGS sequence"/>
</dbReference>
<comment type="caution">
    <text evidence="2">The sequence shown here is derived from an EMBL/GenBank/DDBJ whole genome shotgun (WGS) entry which is preliminary data.</text>
</comment>
<dbReference type="RefSeq" id="WP_132400778.1">
    <property type="nucleotide sequence ID" value="NZ_SMKA01000003.1"/>
</dbReference>
<dbReference type="InterPro" id="IPR024072">
    <property type="entry name" value="DHFR-like_dom_sf"/>
</dbReference>
<dbReference type="OrthoDB" id="3471498at2"/>
<evidence type="ECO:0000313" key="2">
    <source>
        <dbReference type="EMBL" id="TDC35314.1"/>
    </source>
</evidence>
<sequence>MRKIIESTFVTLDGVVSTPERWSAPYWDDEHSAYAAALLRDADALLLGRATYEQFAGSWPKRSGDWYTDTMNALPKHVASGTLTETTWNAEVLPGDTITAVKALKDQDGGHLLKFGTGSFSRSLLENGLVDEYHFWIFPVVAGRGARLLEGLAQTQLVLVEATTFKSGIVVHKAVPQQHS</sequence>
<dbReference type="InterPro" id="IPR050765">
    <property type="entry name" value="Riboflavin_Biosynth_HTPR"/>
</dbReference>
<evidence type="ECO:0000313" key="3">
    <source>
        <dbReference type="Proteomes" id="UP000295075"/>
    </source>
</evidence>
<name>A0A4R4QI38_9ACTN</name>
<organism evidence="2 3">
    <name type="scientific">Kribbella albertanoniae</name>
    <dbReference type="NCBI Taxonomy" id="1266829"/>
    <lineage>
        <taxon>Bacteria</taxon>
        <taxon>Bacillati</taxon>
        <taxon>Actinomycetota</taxon>
        <taxon>Actinomycetes</taxon>
        <taxon>Propionibacteriales</taxon>
        <taxon>Kribbellaceae</taxon>
        <taxon>Kribbella</taxon>
    </lineage>
</organism>
<evidence type="ECO:0000259" key="1">
    <source>
        <dbReference type="Pfam" id="PF01872"/>
    </source>
</evidence>
<dbReference type="SUPFAM" id="SSF53597">
    <property type="entry name" value="Dihydrofolate reductase-like"/>
    <property type="match status" value="1"/>
</dbReference>
<dbReference type="Pfam" id="PF01872">
    <property type="entry name" value="RibD_C"/>
    <property type="match status" value="1"/>
</dbReference>
<keyword evidence="3" id="KW-1185">Reference proteome</keyword>
<dbReference type="Gene3D" id="3.40.430.10">
    <property type="entry name" value="Dihydrofolate Reductase, subunit A"/>
    <property type="match status" value="1"/>
</dbReference>
<gene>
    <name evidence="2" type="ORF">E1261_01945</name>
</gene>
<protein>
    <recommendedName>
        <fullName evidence="1">Bacterial bifunctional deaminase-reductase C-terminal domain-containing protein</fullName>
    </recommendedName>
</protein>
<dbReference type="InterPro" id="IPR002734">
    <property type="entry name" value="RibDG_C"/>
</dbReference>
<dbReference type="GO" id="GO:0008703">
    <property type="term" value="F:5-amino-6-(5-phosphoribosylamino)uracil reductase activity"/>
    <property type="evidence" value="ECO:0007669"/>
    <property type="project" value="InterPro"/>
</dbReference>
<dbReference type="PANTHER" id="PTHR38011">
    <property type="entry name" value="DIHYDROFOLATE REDUCTASE FAMILY PROTEIN (AFU_ORTHOLOGUE AFUA_8G06820)"/>
    <property type="match status" value="1"/>
</dbReference>
<proteinExistence type="predicted"/>
<accession>A0A4R4QI38</accession>
<dbReference type="EMBL" id="SMKA01000003">
    <property type="protein sequence ID" value="TDC35314.1"/>
    <property type="molecule type" value="Genomic_DNA"/>
</dbReference>
<dbReference type="AlphaFoldDB" id="A0A4R4QI38"/>
<dbReference type="GO" id="GO:0009231">
    <property type="term" value="P:riboflavin biosynthetic process"/>
    <property type="evidence" value="ECO:0007669"/>
    <property type="project" value="InterPro"/>
</dbReference>
<feature type="domain" description="Bacterial bifunctional deaminase-reductase C-terminal" evidence="1">
    <location>
        <begin position="2"/>
        <end position="171"/>
    </location>
</feature>